<dbReference type="Pfam" id="PF13145">
    <property type="entry name" value="Rotamase_2"/>
    <property type="match status" value="1"/>
</dbReference>
<dbReference type="InterPro" id="IPR046357">
    <property type="entry name" value="PPIase_dom_sf"/>
</dbReference>
<proteinExistence type="inferred from homology"/>
<evidence type="ECO:0000256" key="10">
    <source>
        <dbReference type="ARBA" id="ARBA00031484"/>
    </source>
</evidence>
<evidence type="ECO:0000256" key="13">
    <source>
        <dbReference type="ARBA" id="ARBA00042775"/>
    </source>
</evidence>
<gene>
    <name evidence="16" type="ORF">L1F33_11865</name>
</gene>
<sequence>MLTVFRNFFKSKIGLGLTLGFLALIAFAFASSDVANTGTFGGVAGGERVAVVGDSKIGTADLNLSANQALDRVRQDNPTLSMPAFIAQGGLDEVLDQLIDRYAINEFGSSLGIRAGDNLINSEIRQLGAFRGADGNFSQDVYNQALAQQGLSDAMVRDDIRTGLIAQQVLLPASFGTSMPASIARRYARLFKERRSGGIALLPSALYAPAGDPSDATLNTFYRNNRDRFIRPERRVIRYASFDNSAVADSIEPTEAEIRQRYQRDGAQYAASETRNFEQLIVPTEAAARSIRQRVSAGASLQSVAREAGFSVVEIEDVIRASVRTDSSEAVAAAYFAAQRGSITQPAQSPLGWHVAQVTGVTGTPARSLAQARDEIATAIREEKRVRALGDLAAQIEEQIDGGATLTEIARQFGLDLQTTRPITANGRFYGGANEEVPEVLAPTIATAFQMETSEPQVGEVERGETYVAFEVSDITQSAAAPLAEIRDDVIAAWKLAEGSKAARAAAERIIGRLGNETSLASAVQAERKNLPAVQQVSLSREELAAQRDRRIPPPLALMFSMAQGTAKRLEATGNGGWYVVDLDRIELGQIAADDPLIAQARQQFNRELGEEYSQQMIAAMRAEVGVERNATAIDAVRAQLVGTAPAGL</sequence>
<evidence type="ECO:0000256" key="11">
    <source>
        <dbReference type="ARBA" id="ARBA00038408"/>
    </source>
</evidence>
<protein>
    <recommendedName>
        <fullName evidence="2">Parvulin-like PPIase</fullName>
    </recommendedName>
    <alternativeName>
        <fullName evidence="9">Peptidyl-prolyl cis-trans isomerase plp</fullName>
    </alternativeName>
    <alternativeName>
        <fullName evidence="12">Periplasmic chaperone PpiD</fullName>
    </alternativeName>
    <alternativeName>
        <fullName evidence="13">Periplasmic folding chaperone</fullName>
    </alternativeName>
    <alternativeName>
        <fullName evidence="10">Rotamase plp</fullName>
    </alternativeName>
</protein>
<reference evidence="16" key="1">
    <citation type="submission" date="2022-02" db="EMBL/GenBank/DDBJ databases">
        <title>Qipengyuania spongiae sp. nov., isolated from marine sponge.</title>
        <authorList>
            <person name="Li Z."/>
            <person name="Zhang M."/>
        </authorList>
    </citation>
    <scope>NUCLEOTIDE SEQUENCE</scope>
    <source>
        <strain evidence="16">PHS-Z21</strain>
    </source>
</reference>
<keyword evidence="7" id="KW-0472">Membrane</keyword>
<evidence type="ECO:0000256" key="14">
    <source>
        <dbReference type="SAM" id="SignalP"/>
    </source>
</evidence>
<organism evidence="16 17">
    <name type="scientific">Qipengyuania spongiae</name>
    <dbReference type="NCBI Taxonomy" id="2909673"/>
    <lineage>
        <taxon>Bacteria</taxon>
        <taxon>Pseudomonadati</taxon>
        <taxon>Pseudomonadota</taxon>
        <taxon>Alphaproteobacteria</taxon>
        <taxon>Sphingomonadales</taxon>
        <taxon>Erythrobacteraceae</taxon>
        <taxon>Qipengyuania</taxon>
    </lineage>
</organism>
<dbReference type="EMBL" id="CP092471">
    <property type="protein sequence ID" value="UVI38926.1"/>
    <property type="molecule type" value="Genomic_DNA"/>
</dbReference>
<evidence type="ECO:0000313" key="17">
    <source>
        <dbReference type="Proteomes" id="UP001065265"/>
    </source>
</evidence>
<keyword evidence="17" id="KW-1185">Reference proteome</keyword>
<dbReference type="InterPro" id="IPR027304">
    <property type="entry name" value="Trigger_fact/SurA_dom_sf"/>
</dbReference>
<evidence type="ECO:0000256" key="12">
    <source>
        <dbReference type="ARBA" id="ARBA00040743"/>
    </source>
</evidence>
<dbReference type="PANTHER" id="PTHR47529:SF1">
    <property type="entry name" value="PERIPLASMIC CHAPERONE PPID"/>
    <property type="match status" value="1"/>
</dbReference>
<evidence type="ECO:0000256" key="6">
    <source>
        <dbReference type="ARBA" id="ARBA00022989"/>
    </source>
</evidence>
<dbReference type="SUPFAM" id="SSF109998">
    <property type="entry name" value="Triger factor/SurA peptide-binding domain-like"/>
    <property type="match status" value="1"/>
</dbReference>
<keyword evidence="4" id="KW-0997">Cell inner membrane</keyword>
<evidence type="ECO:0000259" key="15">
    <source>
        <dbReference type="Pfam" id="PF13145"/>
    </source>
</evidence>
<dbReference type="SUPFAM" id="SSF54534">
    <property type="entry name" value="FKBP-like"/>
    <property type="match status" value="1"/>
</dbReference>
<feature type="domain" description="PpiC" evidence="15">
    <location>
        <begin position="253"/>
        <end position="374"/>
    </location>
</feature>
<dbReference type="InterPro" id="IPR052029">
    <property type="entry name" value="PpiD_chaperone"/>
</dbReference>
<keyword evidence="6" id="KW-1133">Transmembrane helix</keyword>
<dbReference type="RefSeq" id="WP_265558108.1">
    <property type="nucleotide sequence ID" value="NZ_CP092471.1"/>
</dbReference>
<evidence type="ECO:0000256" key="5">
    <source>
        <dbReference type="ARBA" id="ARBA00022692"/>
    </source>
</evidence>
<name>A0ABY5T0S7_9SPHN</name>
<dbReference type="InterPro" id="IPR000297">
    <property type="entry name" value="PPIase_PpiC"/>
</dbReference>
<evidence type="ECO:0000313" key="16">
    <source>
        <dbReference type="EMBL" id="UVI38926.1"/>
    </source>
</evidence>
<keyword evidence="8" id="KW-0143">Chaperone</keyword>
<evidence type="ECO:0000256" key="7">
    <source>
        <dbReference type="ARBA" id="ARBA00023136"/>
    </source>
</evidence>
<feature type="signal peptide" evidence="14">
    <location>
        <begin position="1"/>
        <end position="30"/>
    </location>
</feature>
<dbReference type="PANTHER" id="PTHR47529">
    <property type="entry name" value="PEPTIDYL-PROLYL CIS-TRANS ISOMERASE D"/>
    <property type="match status" value="1"/>
</dbReference>
<dbReference type="Gene3D" id="1.10.4030.10">
    <property type="entry name" value="Porin chaperone SurA, peptide-binding domain"/>
    <property type="match status" value="1"/>
</dbReference>
<dbReference type="Proteomes" id="UP001065265">
    <property type="component" value="Chromosome"/>
</dbReference>
<comment type="subcellular location">
    <subcellularLocation>
        <location evidence="1">Cell inner membrane</location>
        <topology evidence="1">Single-pass type II membrane protein</topology>
        <orientation evidence="1">Periplasmic side</orientation>
    </subcellularLocation>
</comment>
<feature type="chain" id="PRO_5046211123" description="Parvulin-like PPIase" evidence="14">
    <location>
        <begin position="31"/>
        <end position="649"/>
    </location>
</feature>
<evidence type="ECO:0000256" key="1">
    <source>
        <dbReference type="ARBA" id="ARBA00004382"/>
    </source>
</evidence>
<dbReference type="Gene3D" id="3.10.50.40">
    <property type="match status" value="1"/>
</dbReference>
<comment type="similarity">
    <text evidence="11">Belongs to the PpiD chaperone family.</text>
</comment>
<evidence type="ECO:0000256" key="4">
    <source>
        <dbReference type="ARBA" id="ARBA00022519"/>
    </source>
</evidence>
<keyword evidence="14" id="KW-0732">Signal</keyword>
<evidence type="ECO:0000256" key="8">
    <source>
        <dbReference type="ARBA" id="ARBA00023186"/>
    </source>
</evidence>
<evidence type="ECO:0000256" key="9">
    <source>
        <dbReference type="ARBA" id="ARBA00030642"/>
    </source>
</evidence>
<evidence type="ECO:0000256" key="3">
    <source>
        <dbReference type="ARBA" id="ARBA00022475"/>
    </source>
</evidence>
<dbReference type="Pfam" id="PF13624">
    <property type="entry name" value="SurA_N_3"/>
    <property type="match status" value="1"/>
</dbReference>
<evidence type="ECO:0000256" key="2">
    <source>
        <dbReference type="ARBA" id="ARBA00018370"/>
    </source>
</evidence>
<keyword evidence="5" id="KW-0812">Transmembrane</keyword>
<keyword evidence="3" id="KW-1003">Cell membrane</keyword>
<accession>A0ABY5T0S7</accession>